<dbReference type="OrthoDB" id="9975373at2759"/>
<dbReference type="PANTHER" id="PTHR14469:SF0">
    <property type="entry name" value="FAMILY WITH SEQUENCE SIMILARITY 113"/>
    <property type="match status" value="1"/>
</dbReference>
<name>A0A9Q1BHZ1_HOLLE</name>
<reference evidence="3" key="1">
    <citation type="submission" date="2021-10" db="EMBL/GenBank/DDBJ databases">
        <title>Tropical sea cucumber genome reveals ecological adaptation and Cuvierian tubules defense mechanism.</title>
        <authorList>
            <person name="Chen T."/>
        </authorList>
    </citation>
    <scope>NUCLEOTIDE SEQUENCE</scope>
    <source>
        <strain evidence="3">Nanhai2018</strain>
        <tissue evidence="3">Muscle</tissue>
    </source>
</reference>
<dbReference type="InterPro" id="IPR036514">
    <property type="entry name" value="SGNH_hydro_sf"/>
</dbReference>
<dbReference type="AlphaFoldDB" id="A0A9Q1BHZ1"/>
<gene>
    <name evidence="3" type="ORF">HOLleu_33810</name>
</gene>
<organism evidence="3 4">
    <name type="scientific">Holothuria leucospilota</name>
    <name type="common">Black long sea cucumber</name>
    <name type="synonym">Mertensiothuria leucospilota</name>
    <dbReference type="NCBI Taxonomy" id="206669"/>
    <lineage>
        <taxon>Eukaryota</taxon>
        <taxon>Metazoa</taxon>
        <taxon>Echinodermata</taxon>
        <taxon>Eleutherozoa</taxon>
        <taxon>Echinozoa</taxon>
        <taxon>Holothuroidea</taxon>
        <taxon>Aspidochirotacea</taxon>
        <taxon>Aspidochirotida</taxon>
        <taxon>Holothuriidae</taxon>
        <taxon>Holothuria</taxon>
    </lineage>
</organism>
<dbReference type="PANTHER" id="PTHR14469">
    <property type="entry name" value="SARCOMA ANTIGEN NY-SAR-23"/>
    <property type="match status" value="1"/>
</dbReference>
<dbReference type="Proteomes" id="UP001152320">
    <property type="component" value="Chromosome 17"/>
</dbReference>
<keyword evidence="4" id="KW-1185">Reference proteome</keyword>
<evidence type="ECO:0000313" key="3">
    <source>
        <dbReference type="EMBL" id="KAJ8026074.1"/>
    </source>
</evidence>
<comment type="similarity">
    <text evidence="1">Belongs to the PC-esterase family.</text>
</comment>
<feature type="region of interest" description="Disordered" evidence="2">
    <location>
        <begin position="251"/>
        <end position="298"/>
    </location>
</feature>
<feature type="compositionally biased region" description="Polar residues" evidence="2">
    <location>
        <begin position="251"/>
        <end position="281"/>
    </location>
</feature>
<proteinExistence type="inferred from homology"/>
<protein>
    <submittedName>
        <fullName evidence="3">PC-esterase domain-containing protein 1A</fullName>
    </submittedName>
</protein>
<accession>A0A9Q1BHZ1</accession>
<dbReference type="SUPFAM" id="SSF52266">
    <property type="entry name" value="SGNH hydrolase"/>
    <property type="match status" value="1"/>
</dbReference>
<dbReference type="Gene3D" id="3.40.50.1110">
    <property type="entry name" value="SGNH hydrolase"/>
    <property type="match status" value="1"/>
</dbReference>
<evidence type="ECO:0000256" key="2">
    <source>
        <dbReference type="SAM" id="MobiDB-lite"/>
    </source>
</evidence>
<evidence type="ECO:0000256" key="1">
    <source>
        <dbReference type="ARBA" id="ARBA00037957"/>
    </source>
</evidence>
<dbReference type="EMBL" id="JAIZAY010000017">
    <property type="protein sequence ID" value="KAJ8026074.1"/>
    <property type="molecule type" value="Genomic_DNA"/>
</dbReference>
<evidence type="ECO:0000313" key="4">
    <source>
        <dbReference type="Proteomes" id="UP001152320"/>
    </source>
</evidence>
<comment type="caution">
    <text evidence="3">The sequence shown here is derived from an EMBL/GenBank/DDBJ whole genome shotgun (WGS) entry which is preliminary data.</text>
</comment>
<sequence>MQEFPADNYFYAGLGNLSAYLCKFVSSKQGEESFMNDKLIEGGTKGVMNNGINYREVREYKTDTHLVRFYFVTRVHNNYWRDVIFRDISNDPQPDVIIMNSCLWDISRYGQFGMPEYKENLEKTFQTLSEVIPSECVCIWNTALPVANKIRGGFLLPELATLSDTLRLDVLEGNYYARQLAVKFDIQVLDLNYFFRSLTAMQVGDGVHWNFKAHRRFTNTVLSYLAMIWNIKLPYRQGIVQNLLSQSQTTGNAQVKQKSSGNSSKPLNTAGPSRSKTTNASGTGGRTQAKAPQSTSAHSNKLYSYNISQQTPAQTFSPAINNPYSLLPNYNTYTGQSQHLPLDNSYQYRRQNPSWGVTSQPAYHPHYPIYQQPWSQNFPAQQYNPYQWYPDSNVRRQQRMLEERRREIMGAMMNAALNNQFRVQ</sequence>